<dbReference type="PANTHER" id="PTHR31118">
    <property type="entry name" value="CYCLASE-LIKE PROTEIN 2"/>
    <property type="match status" value="1"/>
</dbReference>
<keyword evidence="3" id="KW-0272">Extracellular matrix</keyword>
<dbReference type="GO" id="GO:0004061">
    <property type="term" value="F:arylformamidase activity"/>
    <property type="evidence" value="ECO:0007669"/>
    <property type="project" value="InterPro"/>
</dbReference>
<proteinExistence type="inferred from homology"/>
<name>A0A175YCX6_DAUCS</name>
<dbReference type="InterPro" id="IPR037175">
    <property type="entry name" value="KFase_sf"/>
</dbReference>
<dbReference type="Gramene" id="KZM81466">
    <property type="protein sequence ID" value="KZM81466"/>
    <property type="gene ID" value="DCAR_029079"/>
</dbReference>
<comment type="caution">
    <text evidence="4">The sequence shown here is derived from an EMBL/GenBank/DDBJ whole genome shotgun (WGS) entry which is preliminary data.</text>
</comment>
<keyword evidence="3" id="KW-0964">Secreted</keyword>
<evidence type="ECO:0000256" key="3">
    <source>
        <dbReference type="ARBA" id="ARBA00022530"/>
    </source>
</evidence>
<dbReference type="PANTHER" id="PTHR31118:SF12">
    <property type="entry name" value="CYCLASE-LIKE PROTEIN 2"/>
    <property type="match status" value="1"/>
</dbReference>
<dbReference type="GO" id="GO:0019441">
    <property type="term" value="P:L-tryptophan catabolic process to kynurenine"/>
    <property type="evidence" value="ECO:0007669"/>
    <property type="project" value="InterPro"/>
</dbReference>
<protein>
    <submittedName>
        <fullName evidence="4">Uncharacterized protein</fullName>
    </submittedName>
</protein>
<dbReference type="SUPFAM" id="SSF102198">
    <property type="entry name" value="Putative cyclase"/>
    <property type="match status" value="1"/>
</dbReference>
<reference evidence="4" key="1">
    <citation type="journal article" date="2016" name="Nat. Genet.">
        <title>A high-quality carrot genome assembly provides new insights into carotenoid accumulation and asterid genome evolution.</title>
        <authorList>
            <person name="Iorizzo M."/>
            <person name="Ellison S."/>
            <person name="Senalik D."/>
            <person name="Zeng P."/>
            <person name="Satapoomin P."/>
            <person name="Huang J."/>
            <person name="Bowman M."/>
            <person name="Iovene M."/>
            <person name="Sanseverino W."/>
            <person name="Cavagnaro P."/>
            <person name="Yildiz M."/>
            <person name="Macko-Podgorni A."/>
            <person name="Moranska E."/>
            <person name="Grzebelus E."/>
            <person name="Grzebelus D."/>
            <person name="Ashrafi H."/>
            <person name="Zheng Z."/>
            <person name="Cheng S."/>
            <person name="Spooner D."/>
            <person name="Van Deynze A."/>
            <person name="Simon P."/>
        </authorList>
    </citation>
    <scope>NUCLEOTIDE SEQUENCE [LARGE SCALE GENOMIC DNA]</scope>
    <source>
        <tissue evidence="4">Leaf</tissue>
    </source>
</reference>
<evidence type="ECO:0000313" key="4">
    <source>
        <dbReference type="EMBL" id="KZM81466.1"/>
    </source>
</evidence>
<accession>A0A175YCX6</accession>
<dbReference type="OMA" id="ARCILYV"/>
<organism evidence="4">
    <name type="scientific">Daucus carota subsp. sativus</name>
    <name type="common">Carrot</name>
    <dbReference type="NCBI Taxonomy" id="79200"/>
    <lineage>
        <taxon>Eukaryota</taxon>
        <taxon>Viridiplantae</taxon>
        <taxon>Streptophyta</taxon>
        <taxon>Embryophyta</taxon>
        <taxon>Tracheophyta</taxon>
        <taxon>Spermatophyta</taxon>
        <taxon>Magnoliopsida</taxon>
        <taxon>eudicotyledons</taxon>
        <taxon>Gunneridae</taxon>
        <taxon>Pentapetalae</taxon>
        <taxon>asterids</taxon>
        <taxon>campanulids</taxon>
        <taxon>Apiales</taxon>
        <taxon>Apiaceae</taxon>
        <taxon>Apioideae</taxon>
        <taxon>Scandiceae</taxon>
        <taxon>Daucinae</taxon>
        <taxon>Daucus</taxon>
        <taxon>Daucus sect. Daucus</taxon>
    </lineage>
</organism>
<comment type="similarity">
    <text evidence="2">Belongs to the Cyclase 1 superfamily.</text>
</comment>
<sequence length="118" mass="13192">MWEKEFDTSYVGFTKDGAQLLVDNTDIKLVCKIKSFIKTPIFKLCFPLCKSHGGKVLDLLVLHIAGVDYLSAAAYDDLIPSYHVFLEGREIILVEGLKLDNVEAGAYTVNWLALRGLQ</sequence>
<comment type="subcellular location">
    <subcellularLocation>
        <location evidence="1">Secreted</location>
        <location evidence="1">Extracellular space</location>
        <location evidence="1">Extracellular matrix</location>
    </subcellularLocation>
</comment>
<dbReference type="EMBL" id="LNRQ01000009">
    <property type="protein sequence ID" value="KZM81466.1"/>
    <property type="molecule type" value="Genomic_DNA"/>
</dbReference>
<gene>
    <name evidence="4" type="ORF">DCAR_029079</name>
</gene>
<evidence type="ECO:0000256" key="2">
    <source>
        <dbReference type="ARBA" id="ARBA00007865"/>
    </source>
</evidence>
<dbReference type="AlphaFoldDB" id="A0A175YCX6"/>
<evidence type="ECO:0000256" key="1">
    <source>
        <dbReference type="ARBA" id="ARBA00004498"/>
    </source>
</evidence>
<dbReference type="STRING" id="79200.A0A175YCX6"/>
<dbReference type="InterPro" id="IPR007325">
    <property type="entry name" value="KFase/CYL"/>
</dbReference>